<evidence type="ECO:0000313" key="4">
    <source>
        <dbReference type="Proteomes" id="UP000006039"/>
    </source>
</evidence>
<evidence type="ECO:0000313" key="3">
    <source>
        <dbReference type="EnsemblFungi" id="EJT69143"/>
    </source>
</evidence>
<dbReference type="EnsemblFungi" id="EJT69143">
    <property type="protein sequence ID" value="EJT69143"/>
    <property type="gene ID" value="GGTG_13252"/>
</dbReference>
<gene>
    <name evidence="3" type="primary">20353710</name>
    <name evidence="2" type="ORF">GGTG_13252</name>
</gene>
<protein>
    <submittedName>
        <fullName evidence="2 3">Uncharacterized protein</fullName>
    </submittedName>
</protein>
<proteinExistence type="predicted"/>
<name>J3PIC4_GAET3</name>
<accession>J3PIC4</accession>
<dbReference type="EMBL" id="GL385405">
    <property type="protein sequence ID" value="EJT69143.1"/>
    <property type="molecule type" value="Genomic_DNA"/>
</dbReference>
<dbReference type="HOGENOM" id="CLU_3050428_0_0_1"/>
<feature type="region of interest" description="Disordered" evidence="1">
    <location>
        <begin position="31"/>
        <end position="54"/>
    </location>
</feature>
<dbReference type="RefSeq" id="XP_009229422.1">
    <property type="nucleotide sequence ID" value="XM_009231158.1"/>
</dbReference>
<dbReference type="VEuPathDB" id="FungiDB:GGTG_13252"/>
<dbReference type="GeneID" id="20353710"/>
<dbReference type="AlphaFoldDB" id="J3PIC4"/>
<keyword evidence="4" id="KW-1185">Reference proteome</keyword>
<evidence type="ECO:0000313" key="2">
    <source>
        <dbReference type="EMBL" id="EJT69143.1"/>
    </source>
</evidence>
<reference evidence="2" key="3">
    <citation type="submission" date="2010-09" db="EMBL/GenBank/DDBJ databases">
        <title>Annotation of Gaeumannomyces graminis var. tritici R3-111a-1.</title>
        <authorList>
            <consortium name="The Broad Institute Genome Sequencing Platform"/>
            <person name="Ma L.-J."/>
            <person name="Dead R."/>
            <person name="Young S.K."/>
            <person name="Zeng Q."/>
            <person name="Gargeya S."/>
            <person name="Fitzgerald M."/>
            <person name="Haas B."/>
            <person name="Abouelleil A."/>
            <person name="Alvarado L."/>
            <person name="Arachchi H.M."/>
            <person name="Berlin A."/>
            <person name="Brown A."/>
            <person name="Chapman S.B."/>
            <person name="Chen Z."/>
            <person name="Dunbar C."/>
            <person name="Freedman E."/>
            <person name="Gearin G."/>
            <person name="Gellesch M."/>
            <person name="Goldberg J."/>
            <person name="Griggs A."/>
            <person name="Gujja S."/>
            <person name="Heiman D."/>
            <person name="Howarth C."/>
            <person name="Larson L."/>
            <person name="Lui A."/>
            <person name="MacDonald P.J.P."/>
            <person name="Mehta T."/>
            <person name="Montmayeur A."/>
            <person name="Murphy C."/>
            <person name="Neiman D."/>
            <person name="Pearson M."/>
            <person name="Priest M."/>
            <person name="Roberts A."/>
            <person name="Saif S."/>
            <person name="Shea T."/>
            <person name="Shenoy N."/>
            <person name="Sisk P."/>
            <person name="Stolte C."/>
            <person name="Sykes S."/>
            <person name="Yandava C."/>
            <person name="Wortman J."/>
            <person name="Nusbaum C."/>
            <person name="Birren B."/>
        </authorList>
    </citation>
    <scope>NUCLEOTIDE SEQUENCE</scope>
    <source>
        <strain evidence="2">R3-111a-1</strain>
    </source>
</reference>
<reference evidence="3" key="4">
    <citation type="journal article" date="2015" name="G3 (Bethesda)">
        <title>Genome sequences of three phytopathogenic species of the Magnaporthaceae family of fungi.</title>
        <authorList>
            <person name="Okagaki L.H."/>
            <person name="Nunes C.C."/>
            <person name="Sailsbery J."/>
            <person name="Clay B."/>
            <person name="Brown D."/>
            <person name="John T."/>
            <person name="Oh Y."/>
            <person name="Young N."/>
            <person name="Fitzgerald M."/>
            <person name="Haas B.J."/>
            <person name="Zeng Q."/>
            <person name="Young S."/>
            <person name="Adiconis X."/>
            <person name="Fan L."/>
            <person name="Levin J.Z."/>
            <person name="Mitchell T.K."/>
            <person name="Okubara P.A."/>
            <person name="Farman M.L."/>
            <person name="Kohn L.M."/>
            <person name="Birren B."/>
            <person name="Ma L.-J."/>
            <person name="Dean R.A."/>
        </authorList>
    </citation>
    <scope>NUCLEOTIDE SEQUENCE</scope>
    <source>
        <strain evidence="3">R3-111a-1</strain>
    </source>
</reference>
<sequence>MAMRDCGSVGDLFDGDEAGAIPEYAAPGQAQASRLRLKTLESASSTVRRMGSRR</sequence>
<organism evidence="2">
    <name type="scientific">Gaeumannomyces tritici (strain R3-111a-1)</name>
    <name type="common">Wheat and barley take-all root rot fungus</name>
    <name type="synonym">Gaeumannomyces graminis var. tritici</name>
    <dbReference type="NCBI Taxonomy" id="644352"/>
    <lineage>
        <taxon>Eukaryota</taxon>
        <taxon>Fungi</taxon>
        <taxon>Dikarya</taxon>
        <taxon>Ascomycota</taxon>
        <taxon>Pezizomycotina</taxon>
        <taxon>Sordariomycetes</taxon>
        <taxon>Sordariomycetidae</taxon>
        <taxon>Magnaporthales</taxon>
        <taxon>Magnaporthaceae</taxon>
        <taxon>Gaeumannomyces</taxon>
    </lineage>
</organism>
<dbReference type="Proteomes" id="UP000006039">
    <property type="component" value="Unassembled WGS sequence"/>
</dbReference>
<reference evidence="4" key="1">
    <citation type="submission" date="2010-07" db="EMBL/GenBank/DDBJ databases">
        <title>The genome sequence of Gaeumannomyces graminis var. tritici strain R3-111a-1.</title>
        <authorList>
            <consortium name="The Broad Institute Genome Sequencing Platform"/>
            <person name="Ma L.-J."/>
            <person name="Dead R."/>
            <person name="Young S."/>
            <person name="Zeng Q."/>
            <person name="Koehrsen M."/>
            <person name="Alvarado L."/>
            <person name="Berlin A."/>
            <person name="Chapman S.B."/>
            <person name="Chen Z."/>
            <person name="Freedman E."/>
            <person name="Gellesch M."/>
            <person name="Goldberg J."/>
            <person name="Griggs A."/>
            <person name="Gujja S."/>
            <person name="Heilman E.R."/>
            <person name="Heiman D."/>
            <person name="Hepburn T."/>
            <person name="Howarth C."/>
            <person name="Jen D."/>
            <person name="Larson L."/>
            <person name="Mehta T."/>
            <person name="Neiman D."/>
            <person name="Pearson M."/>
            <person name="Roberts A."/>
            <person name="Saif S."/>
            <person name="Shea T."/>
            <person name="Shenoy N."/>
            <person name="Sisk P."/>
            <person name="Stolte C."/>
            <person name="Sykes S."/>
            <person name="Walk T."/>
            <person name="White J."/>
            <person name="Yandava C."/>
            <person name="Haas B."/>
            <person name="Nusbaum C."/>
            <person name="Birren B."/>
        </authorList>
    </citation>
    <scope>NUCLEOTIDE SEQUENCE [LARGE SCALE GENOMIC DNA]</scope>
    <source>
        <strain evidence="4">R3-111a-1</strain>
    </source>
</reference>
<evidence type="ECO:0000256" key="1">
    <source>
        <dbReference type="SAM" id="MobiDB-lite"/>
    </source>
</evidence>
<reference evidence="2" key="2">
    <citation type="submission" date="2010-07" db="EMBL/GenBank/DDBJ databases">
        <authorList>
            <consortium name="The Broad Institute Genome Sequencing Platform"/>
            <consortium name="Broad Institute Genome Sequencing Center for Infectious Disease"/>
            <person name="Ma L.-J."/>
            <person name="Dead R."/>
            <person name="Young S."/>
            <person name="Zeng Q."/>
            <person name="Koehrsen M."/>
            <person name="Alvarado L."/>
            <person name="Berlin A."/>
            <person name="Chapman S.B."/>
            <person name="Chen Z."/>
            <person name="Freedman E."/>
            <person name="Gellesch M."/>
            <person name="Goldberg J."/>
            <person name="Griggs A."/>
            <person name="Gujja S."/>
            <person name="Heilman E.R."/>
            <person name="Heiman D."/>
            <person name="Hepburn T."/>
            <person name="Howarth C."/>
            <person name="Jen D."/>
            <person name="Larson L."/>
            <person name="Mehta T."/>
            <person name="Neiman D."/>
            <person name="Pearson M."/>
            <person name="Roberts A."/>
            <person name="Saif S."/>
            <person name="Shea T."/>
            <person name="Shenoy N."/>
            <person name="Sisk P."/>
            <person name="Stolte C."/>
            <person name="Sykes S."/>
            <person name="Walk T."/>
            <person name="White J."/>
            <person name="Yandava C."/>
            <person name="Haas B."/>
            <person name="Nusbaum C."/>
            <person name="Birren B."/>
        </authorList>
    </citation>
    <scope>NUCLEOTIDE SEQUENCE</scope>
    <source>
        <strain evidence="2">R3-111a-1</strain>
    </source>
</reference>
<reference evidence="3" key="5">
    <citation type="submission" date="2018-04" db="UniProtKB">
        <authorList>
            <consortium name="EnsemblFungi"/>
        </authorList>
    </citation>
    <scope>IDENTIFICATION</scope>
    <source>
        <strain evidence="3">R3-111a-1</strain>
    </source>
</reference>